<dbReference type="EMBL" id="VUAA01000010">
    <property type="protein sequence ID" value="KAA1254691.1"/>
    <property type="molecule type" value="Genomic_DNA"/>
</dbReference>
<evidence type="ECO:0000256" key="1">
    <source>
        <dbReference type="SAM" id="Phobius"/>
    </source>
</evidence>
<reference evidence="3 4" key="1">
    <citation type="submission" date="2019-09" db="EMBL/GenBank/DDBJ databases">
        <authorList>
            <person name="Kritzky A."/>
            <person name="Schelkanova E.Y."/>
            <person name="Alkhova Z.V."/>
            <person name="Smirnova N.I."/>
        </authorList>
    </citation>
    <scope>NUCLEOTIDE SEQUENCE [LARGE SCALE GENOMIC DNA]</scope>
    <source>
        <strain evidence="3 4">M1526</strain>
    </source>
</reference>
<keyword evidence="2" id="KW-0732">Signal</keyword>
<sequence length="210" mass="22941">MKRFFWGVAAATLPLQAFANGYDNNDFIDKQVFPINSLIVSAFILLGLVLIGAGLYDVKRNAENKNQHPISHAVSKMFTGMLLLSSSAAYHIFSGTVSNSTPSYSMDVLSINESDMLGKVGDLSNSWLGEYLPAQTIEMLIGIIFLFGVYSFLKGIYILKDMGAPKQQGQDSSPLKKSIIHICAGMAAMNILDFACFVGNTLNMPFLCFN</sequence>
<proteinExistence type="predicted"/>
<evidence type="ECO:0000256" key="2">
    <source>
        <dbReference type="SAM" id="SignalP"/>
    </source>
</evidence>
<keyword evidence="1" id="KW-1133">Transmembrane helix</keyword>
<feature type="transmembrane region" description="Helical" evidence="1">
    <location>
        <begin position="139"/>
        <end position="159"/>
    </location>
</feature>
<dbReference type="Proteomes" id="UP000323225">
    <property type="component" value="Unassembled WGS sequence"/>
</dbReference>
<feature type="transmembrane region" description="Helical" evidence="1">
    <location>
        <begin position="35"/>
        <end position="56"/>
    </location>
</feature>
<keyword evidence="1" id="KW-0812">Transmembrane</keyword>
<keyword evidence="1" id="KW-0472">Membrane</keyword>
<evidence type="ECO:0000313" key="3">
    <source>
        <dbReference type="EMBL" id="KAA1254691.1"/>
    </source>
</evidence>
<feature type="transmembrane region" description="Helical" evidence="1">
    <location>
        <begin position="77"/>
        <end position="93"/>
    </location>
</feature>
<comment type="caution">
    <text evidence="3">The sequence shown here is derived from an EMBL/GenBank/DDBJ whole genome shotgun (WGS) entry which is preliminary data.</text>
</comment>
<dbReference type="AlphaFoldDB" id="A0A5Q6PIL2"/>
<gene>
    <name evidence="3" type="ORF">F0M16_10515</name>
</gene>
<feature type="signal peptide" evidence="2">
    <location>
        <begin position="1"/>
        <end position="19"/>
    </location>
</feature>
<evidence type="ECO:0000313" key="4">
    <source>
        <dbReference type="Proteomes" id="UP000323225"/>
    </source>
</evidence>
<feature type="transmembrane region" description="Helical" evidence="1">
    <location>
        <begin position="179"/>
        <end position="202"/>
    </location>
</feature>
<name>A0A5Q6PIL2_VIBCL</name>
<organism evidence="3 4">
    <name type="scientific">Vibrio cholerae</name>
    <dbReference type="NCBI Taxonomy" id="666"/>
    <lineage>
        <taxon>Bacteria</taxon>
        <taxon>Pseudomonadati</taxon>
        <taxon>Pseudomonadota</taxon>
        <taxon>Gammaproteobacteria</taxon>
        <taxon>Vibrionales</taxon>
        <taxon>Vibrionaceae</taxon>
        <taxon>Vibrio</taxon>
    </lineage>
</organism>
<accession>A0A5Q6PIL2</accession>
<feature type="chain" id="PRO_5031344476" evidence="2">
    <location>
        <begin position="20"/>
        <end position="210"/>
    </location>
</feature>
<protein>
    <submittedName>
        <fullName evidence="3">Uncharacterized protein</fullName>
    </submittedName>
</protein>